<sequence>MKKFFRLNLDASLKSNFKRIMKQLRKNVTTFDNFSSIAYKQLYVKF</sequence>
<dbReference type="STRING" id="1511.CLOST_0036"/>
<evidence type="ECO:0000313" key="2">
    <source>
        <dbReference type="Proteomes" id="UP000007041"/>
    </source>
</evidence>
<dbReference type="Proteomes" id="UP000007041">
    <property type="component" value="Chromosome"/>
</dbReference>
<name>E3PRA1_ACESD</name>
<accession>E3PRA1</accession>
<reference evidence="2" key="1">
    <citation type="journal article" date="2010" name="BMC Genomics">
        <title>Clostridium sticklandii, a specialist in amino acid degradation:revisiting its metabolism through its genome sequence.</title>
        <authorList>
            <person name="Fonknechten N."/>
            <person name="Chaussonnerie S."/>
            <person name="Tricot S."/>
            <person name="Lajus A."/>
            <person name="Andreesen J.R."/>
            <person name="Perchat N."/>
            <person name="Pelletier E."/>
            <person name="Gouyvenoux M."/>
            <person name="Barbe V."/>
            <person name="Salanoubat M."/>
            <person name="Le Paslier D."/>
            <person name="Weissenbach J."/>
            <person name="Cohen G.N."/>
            <person name="Kreimeyer A."/>
        </authorList>
    </citation>
    <scope>NUCLEOTIDE SEQUENCE [LARGE SCALE GENOMIC DNA]</scope>
    <source>
        <strain evidence="2">ATCC 12662 / DSM 519 / JCM 1433 / CCUG 9281 / NCIMB 10654 / HF</strain>
    </source>
</reference>
<dbReference type="AlphaFoldDB" id="E3PRA1"/>
<dbReference type="KEGG" id="cst:CLOST_0036"/>
<dbReference type="HOGENOM" id="CLU_3182337_0_0_9"/>
<proteinExistence type="predicted"/>
<gene>
    <name evidence="1" type="ordered locus">CLOST_0036</name>
</gene>
<protein>
    <submittedName>
        <fullName evidence="1">Uncharacterized protein</fullName>
    </submittedName>
</protein>
<evidence type="ECO:0000313" key="1">
    <source>
        <dbReference type="EMBL" id="CBH20166.1"/>
    </source>
</evidence>
<dbReference type="BioCyc" id="CSTI499177:GJE9-38-MONOMER"/>
<dbReference type="EMBL" id="FP565809">
    <property type="protein sequence ID" value="CBH20166.1"/>
    <property type="molecule type" value="Genomic_DNA"/>
</dbReference>
<keyword evidence="2" id="KW-1185">Reference proteome</keyword>
<organism evidence="1 2">
    <name type="scientific">Acetoanaerobium sticklandii (strain ATCC 12662 / DSM 519 / JCM 1433 / CCUG 9281 / NCIMB 10654 / HF)</name>
    <name type="common">Clostridium sticklandii</name>
    <dbReference type="NCBI Taxonomy" id="499177"/>
    <lineage>
        <taxon>Bacteria</taxon>
        <taxon>Bacillati</taxon>
        <taxon>Bacillota</taxon>
        <taxon>Clostridia</taxon>
        <taxon>Peptostreptococcales</taxon>
        <taxon>Filifactoraceae</taxon>
        <taxon>Acetoanaerobium</taxon>
    </lineage>
</organism>